<evidence type="ECO:0000256" key="1">
    <source>
        <dbReference type="PROSITE-ProRule" id="PRU00169"/>
    </source>
</evidence>
<gene>
    <name evidence="3" type="ORF">GH975_02240</name>
</gene>
<keyword evidence="4" id="KW-1185">Reference proteome</keyword>
<dbReference type="SMART" id="SM00448">
    <property type="entry name" value="REC"/>
    <property type="match status" value="1"/>
</dbReference>
<dbReference type="PROSITE" id="PS50110">
    <property type="entry name" value="RESPONSE_REGULATORY"/>
    <property type="match status" value="1"/>
</dbReference>
<dbReference type="Gene3D" id="3.40.50.2300">
    <property type="match status" value="1"/>
</dbReference>
<organism evidence="3 4">
    <name type="scientific">Litorivicinus lipolyticus</name>
    <dbReference type="NCBI Taxonomy" id="418701"/>
    <lineage>
        <taxon>Bacteria</taxon>
        <taxon>Pseudomonadati</taxon>
        <taxon>Pseudomonadota</taxon>
        <taxon>Gammaproteobacteria</taxon>
        <taxon>Oceanospirillales</taxon>
        <taxon>Litorivicinaceae</taxon>
        <taxon>Litorivicinus</taxon>
    </lineage>
</organism>
<dbReference type="KEGG" id="llp:GH975_02240"/>
<dbReference type="PANTHER" id="PTHR43228:SF1">
    <property type="entry name" value="TWO-COMPONENT RESPONSE REGULATOR ARR22"/>
    <property type="match status" value="1"/>
</dbReference>
<dbReference type="OrthoDB" id="7569831at2"/>
<dbReference type="InterPro" id="IPR011006">
    <property type="entry name" value="CheY-like_superfamily"/>
</dbReference>
<dbReference type="GO" id="GO:0000160">
    <property type="term" value="P:phosphorelay signal transduction system"/>
    <property type="evidence" value="ECO:0007669"/>
    <property type="project" value="InterPro"/>
</dbReference>
<dbReference type="AlphaFoldDB" id="A0A5Q2Q5T9"/>
<feature type="domain" description="Response regulatory" evidence="2">
    <location>
        <begin position="7"/>
        <end position="123"/>
    </location>
</feature>
<feature type="modified residue" description="4-aspartylphosphate" evidence="1">
    <location>
        <position position="58"/>
    </location>
</feature>
<dbReference type="Pfam" id="PF00072">
    <property type="entry name" value="Response_reg"/>
    <property type="match status" value="1"/>
</dbReference>
<evidence type="ECO:0000259" key="2">
    <source>
        <dbReference type="PROSITE" id="PS50110"/>
    </source>
</evidence>
<dbReference type="SUPFAM" id="SSF52172">
    <property type="entry name" value="CheY-like"/>
    <property type="match status" value="1"/>
</dbReference>
<sequence length="209" mass="22836">MGRLSVRVLLVEDSPDDRFWLSRLLRENTVGIDLVESGTAESALTLAQSSQFDLIVTDYNLPGQTGVEFLEGLRATNNWTPVMVVTGSADISAAQGSVDAGAAAFLAKESLDSDALQRGIERSLEPLFVVVDPSLLTLSASDTARWLCERLSRPLDALDSDMRAIRERPSSQVGIDEQRALDALESKIVAIQDRMRRALKDYQGEAELV</sequence>
<proteinExistence type="predicted"/>
<accession>A0A5Q2Q5T9</accession>
<evidence type="ECO:0000313" key="3">
    <source>
        <dbReference type="EMBL" id="QGG79449.1"/>
    </source>
</evidence>
<dbReference type="InterPro" id="IPR052048">
    <property type="entry name" value="ST_Response_Regulator"/>
</dbReference>
<name>A0A5Q2Q5T9_9GAMM</name>
<protein>
    <submittedName>
        <fullName evidence="3">Response regulator</fullName>
    </submittedName>
</protein>
<dbReference type="CDD" id="cd00156">
    <property type="entry name" value="REC"/>
    <property type="match status" value="1"/>
</dbReference>
<evidence type="ECO:0000313" key="4">
    <source>
        <dbReference type="Proteomes" id="UP000388235"/>
    </source>
</evidence>
<keyword evidence="1" id="KW-0597">Phosphoprotein</keyword>
<dbReference type="InterPro" id="IPR001789">
    <property type="entry name" value="Sig_transdc_resp-reg_receiver"/>
</dbReference>
<reference evidence="3 4" key="1">
    <citation type="submission" date="2019-11" db="EMBL/GenBank/DDBJ databases">
        <authorList>
            <person name="Khan S.A."/>
            <person name="Jeon C.O."/>
            <person name="Chun B.H."/>
        </authorList>
    </citation>
    <scope>NUCLEOTIDE SEQUENCE [LARGE SCALE GENOMIC DNA]</scope>
    <source>
        <strain evidence="3 4">IMCC 1097</strain>
    </source>
</reference>
<dbReference type="EMBL" id="CP045871">
    <property type="protein sequence ID" value="QGG79449.1"/>
    <property type="molecule type" value="Genomic_DNA"/>
</dbReference>
<dbReference type="Proteomes" id="UP000388235">
    <property type="component" value="Chromosome"/>
</dbReference>
<dbReference type="PANTHER" id="PTHR43228">
    <property type="entry name" value="TWO-COMPONENT RESPONSE REGULATOR"/>
    <property type="match status" value="1"/>
</dbReference>